<dbReference type="AlphaFoldDB" id="U9SN86"/>
<name>U9SN86_RHIID</name>
<reference evidence="1" key="1">
    <citation type="submission" date="2013-07" db="EMBL/GenBank/DDBJ databases">
        <title>The genome of an arbuscular mycorrhizal fungus provides insights into the evolution of the oldest plant symbiosis.</title>
        <authorList>
            <consortium name="DOE Joint Genome Institute"/>
            <person name="Tisserant E."/>
            <person name="Malbreil M."/>
            <person name="Kuo A."/>
            <person name="Kohler A."/>
            <person name="Symeonidi A."/>
            <person name="Balestrini R."/>
            <person name="Charron P."/>
            <person name="Duensing N."/>
            <person name="Frei-dit-Frey N."/>
            <person name="Gianinazzi-Pearson V."/>
            <person name="Gilbert B."/>
            <person name="Handa Y."/>
            <person name="Hijri M."/>
            <person name="Kaul R."/>
            <person name="Kawaguchi M."/>
            <person name="Krajinski F."/>
            <person name="Lammers P."/>
            <person name="Lapierre D."/>
            <person name="Masclaux F.G."/>
            <person name="Murat C."/>
            <person name="Morin E."/>
            <person name="Ndikumana S."/>
            <person name="Pagni M."/>
            <person name="Petitpierre D."/>
            <person name="Requena N."/>
            <person name="Rosikiewicz P."/>
            <person name="Riley R."/>
            <person name="Saito K."/>
            <person name="San Clemente H."/>
            <person name="Shapiro H."/>
            <person name="van Tuinen D."/>
            <person name="Becard G."/>
            <person name="Bonfante P."/>
            <person name="Paszkowski U."/>
            <person name="Shachar-Hill Y."/>
            <person name="Young J.P."/>
            <person name="Sanders I.R."/>
            <person name="Henrissat B."/>
            <person name="Rensing S.A."/>
            <person name="Grigoriev I.V."/>
            <person name="Corradi N."/>
            <person name="Roux C."/>
            <person name="Martin F."/>
        </authorList>
    </citation>
    <scope>NUCLEOTIDE SEQUENCE</scope>
    <source>
        <strain evidence="1">DAOM 197198</strain>
    </source>
</reference>
<protein>
    <submittedName>
        <fullName evidence="1">Uncharacterized protein</fullName>
    </submittedName>
</protein>
<dbReference type="HOGENOM" id="CLU_1797496_0_0_1"/>
<organism evidence="1">
    <name type="scientific">Rhizophagus irregularis (strain DAOM 181602 / DAOM 197198 / MUCL 43194)</name>
    <name type="common">Arbuscular mycorrhizal fungus</name>
    <name type="synonym">Glomus intraradices</name>
    <dbReference type="NCBI Taxonomy" id="747089"/>
    <lineage>
        <taxon>Eukaryota</taxon>
        <taxon>Fungi</taxon>
        <taxon>Fungi incertae sedis</taxon>
        <taxon>Mucoromycota</taxon>
        <taxon>Glomeromycotina</taxon>
        <taxon>Glomeromycetes</taxon>
        <taxon>Glomerales</taxon>
        <taxon>Glomeraceae</taxon>
        <taxon>Rhizophagus</taxon>
    </lineage>
</organism>
<accession>U9SN86</accession>
<sequence>MIILDELDESLYDYYVQLIGYQDSGSGKWHEICDVLNLYPNYLTMLPTRMVSTTKYEDVFAPQRAAKSLYESLKSILSRSGDLSSSKFYLNLSIVSMTTSSGDNIQLKSVLSSLPFPLYYYSYQLSYHSWKFDLATSFHLLNDL</sequence>
<proteinExistence type="predicted"/>
<gene>
    <name evidence="1" type="ORF">GLOINDRAFT_89451</name>
</gene>
<dbReference type="EMBL" id="KI300378">
    <property type="protein sequence ID" value="ERZ96526.1"/>
    <property type="molecule type" value="Genomic_DNA"/>
</dbReference>
<evidence type="ECO:0000313" key="1">
    <source>
        <dbReference type="EMBL" id="ERZ96526.1"/>
    </source>
</evidence>